<keyword evidence="6 8" id="KW-0472">Membrane</keyword>
<dbReference type="GO" id="GO:0051033">
    <property type="term" value="F:RNA transmembrane transporter activity"/>
    <property type="evidence" value="ECO:0007669"/>
    <property type="project" value="TreeGrafter"/>
</dbReference>
<evidence type="ECO:0000256" key="8">
    <source>
        <dbReference type="SAM" id="Phobius"/>
    </source>
</evidence>
<organism evidence="9">
    <name type="scientific">Brugia timori</name>
    <dbReference type="NCBI Taxonomy" id="42155"/>
    <lineage>
        <taxon>Eukaryota</taxon>
        <taxon>Metazoa</taxon>
        <taxon>Ecdysozoa</taxon>
        <taxon>Nematoda</taxon>
        <taxon>Chromadorea</taxon>
        <taxon>Rhabditida</taxon>
        <taxon>Spirurina</taxon>
        <taxon>Spiruromorpha</taxon>
        <taxon>Filarioidea</taxon>
        <taxon>Onchocercidae</taxon>
        <taxon>Brugia</taxon>
    </lineage>
</organism>
<evidence type="ECO:0000256" key="4">
    <source>
        <dbReference type="ARBA" id="ARBA00022729"/>
    </source>
</evidence>
<keyword evidence="4" id="KW-0732">Signal</keyword>
<feature type="transmembrane region" description="Helical" evidence="8">
    <location>
        <begin position="467"/>
        <end position="487"/>
    </location>
</feature>
<evidence type="ECO:0000256" key="2">
    <source>
        <dbReference type="ARBA" id="ARBA00006618"/>
    </source>
</evidence>
<feature type="transmembrane region" description="Helical" evidence="8">
    <location>
        <begin position="408"/>
        <end position="427"/>
    </location>
</feature>
<dbReference type="InterPro" id="IPR025958">
    <property type="entry name" value="SID1_TM_fam"/>
</dbReference>
<feature type="transmembrane region" description="Helical" evidence="8">
    <location>
        <begin position="384"/>
        <end position="402"/>
    </location>
</feature>
<sequence>LRPSKFNHSISNQKVLTLMPAAFRVDISDVSIRMLKISVISNDNSCAWIMIRNYSTSFLHSRMLAINSSMRVSFTRKASLVLLANSPLHVFVMMMNDDRACNIFAPTREYNHRKKFDIKFSIVESISIYPLVTTTVFYLVLVVVFLRSDQLMPPLHCSQGETDMPLIVLLDENNLEASSGSTQQKTIRVNNSQGILVDIEMDKDKQQPVKDIELLKTNKQRSVSTDTNEIVVQSFESNWKHYITYFAWLLIILQYFHTLLLDQLTLMTDNLDVCHYNMECSVALGPFMTFNHMYSNVGYLLFGFVFIVLISRRYKCCKYRLCDGYNYCPQVFLNVGLMMCLETFASAFYHICPNPRTFHNDTLFVEIALILLMVRFYFVRRGGISLNGIFYSITFAIAFHFASNALTLAIILTSGLLLLIAFQYHLFLSSQSSTESTPSRDCRKWLQYSWQLLIRNGMDKTLKLKKILLVCSIACNIALVLLFETGILQTLHITLYIIMLNTAGYFIYYISCKIINGETILKYGLVYAIASFLLWIAAFYFFNHSKNDWTLTAAQNRAIAEEECKVFQYFDSHDIWHFISSLASFFSLLTIVVLDDDIMISKSDFGRRLISAF</sequence>
<feature type="transmembrane region" description="Helical" evidence="8">
    <location>
        <begin position="126"/>
        <end position="146"/>
    </location>
</feature>
<evidence type="ECO:0000313" key="9">
    <source>
        <dbReference type="WBParaSite" id="BTMF_0001163401-mRNA-1"/>
    </source>
</evidence>
<evidence type="ECO:0000256" key="1">
    <source>
        <dbReference type="ARBA" id="ARBA00004141"/>
    </source>
</evidence>
<feature type="transmembrane region" description="Helical" evidence="8">
    <location>
        <begin position="363"/>
        <end position="379"/>
    </location>
</feature>
<accession>A0A0R3QV82</accession>
<dbReference type="Pfam" id="PF13965">
    <property type="entry name" value="SID-1_RNA_chan"/>
    <property type="match status" value="1"/>
</dbReference>
<dbReference type="GO" id="GO:0005886">
    <property type="term" value="C:plasma membrane"/>
    <property type="evidence" value="ECO:0007669"/>
    <property type="project" value="TreeGrafter"/>
</dbReference>
<dbReference type="PANTHER" id="PTHR12185">
    <property type="entry name" value="SID1 TRANSMEMBRANE FAMILY MEMEBER"/>
    <property type="match status" value="1"/>
</dbReference>
<dbReference type="WBParaSite" id="BTMF_0001163401-mRNA-1">
    <property type="protein sequence ID" value="BTMF_0001163401-mRNA-1"/>
    <property type="gene ID" value="BTMF_0001163401"/>
</dbReference>
<keyword evidence="3 8" id="KW-0812">Transmembrane</keyword>
<proteinExistence type="inferred from homology"/>
<feature type="transmembrane region" description="Helical" evidence="8">
    <location>
        <begin position="493"/>
        <end position="511"/>
    </location>
</feature>
<dbReference type="STRING" id="42155.A0A0R3QV82"/>
<keyword evidence="7" id="KW-0325">Glycoprotein</keyword>
<evidence type="ECO:0000256" key="7">
    <source>
        <dbReference type="ARBA" id="ARBA00023180"/>
    </source>
</evidence>
<dbReference type="AlphaFoldDB" id="A0A0R3QV82"/>
<comment type="similarity">
    <text evidence="2">Belongs to the SID1 family.</text>
</comment>
<comment type="subcellular location">
    <subcellularLocation>
        <location evidence="1">Membrane</location>
        <topology evidence="1">Multi-pass membrane protein</topology>
    </subcellularLocation>
</comment>
<evidence type="ECO:0000256" key="6">
    <source>
        <dbReference type="ARBA" id="ARBA00023136"/>
    </source>
</evidence>
<dbReference type="GO" id="GO:0003725">
    <property type="term" value="F:double-stranded RNA binding"/>
    <property type="evidence" value="ECO:0007669"/>
    <property type="project" value="TreeGrafter"/>
</dbReference>
<feature type="transmembrane region" description="Helical" evidence="8">
    <location>
        <begin position="293"/>
        <end position="310"/>
    </location>
</feature>
<reference evidence="9" key="1">
    <citation type="submission" date="2017-02" db="UniProtKB">
        <authorList>
            <consortium name="WormBaseParasite"/>
        </authorList>
    </citation>
    <scope>IDENTIFICATION</scope>
</reference>
<feature type="transmembrane region" description="Helical" evidence="8">
    <location>
        <begin position="331"/>
        <end position="351"/>
    </location>
</feature>
<name>A0A0R3QV82_9BILA</name>
<feature type="transmembrane region" description="Helical" evidence="8">
    <location>
        <begin position="523"/>
        <end position="542"/>
    </location>
</feature>
<keyword evidence="5 8" id="KW-1133">Transmembrane helix</keyword>
<evidence type="ECO:0000256" key="3">
    <source>
        <dbReference type="ARBA" id="ARBA00022692"/>
    </source>
</evidence>
<feature type="transmembrane region" description="Helical" evidence="8">
    <location>
        <begin position="575"/>
        <end position="594"/>
    </location>
</feature>
<feature type="transmembrane region" description="Helical" evidence="8">
    <location>
        <begin position="242"/>
        <end position="261"/>
    </location>
</feature>
<protein>
    <submittedName>
        <fullName evidence="9">SID1 transmembrane family member 1</fullName>
    </submittedName>
</protein>
<evidence type="ECO:0000256" key="5">
    <source>
        <dbReference type="ARBA" id="ARBA00022989"/>
    </source>
</evidence>
<dbReference type="GO" id="GO:0005764">
    <property type="term" value="C:lysosome"/>
    <property type="evidence" value="ECO:0007669"/>
    <property type="project" value="TreeGrafter"/>
</dbReference>
<dbReference type="PANTHER" id="PTHR12185:SF1">
    <property type="entry name" value="SYSTEMIC RNA INTERFERENCE DEFECTIVE PROTEIN 1"/>
    <property type="match status" value="1"/>
</dbReference>